<reference evidence="2 3" key="1">
    <citation type="submission" date="2014-09" db="EMBL/GenBank/DDBJ databases">
        <title>Whole Genome Shotgun of Flavobacterium aquatile LMG 4008.</title>
        <authorList>
            <person name="Gale A.N."/>
            <person name="Pipes S.E."/>
            <person name="Newman J.D."/>
        </authorList>
    </citation>
    <scope>NUCLEOTIDE SEQUENCE [LARGE SCALE GENOMIC DNA]</scope>
    <source>
        <strain evidence="2 3">LMG 4008</strain>
    </source>
</reference>
<gene>
    <name evidence="2" type="ORF">LG45_09245</name>
</gene>
<evidence type="ECO:0000313" key="3">
    <source>
        <dbReference type="Proteomes" id="UP000029554"/>
    </source>
</evidence>
<keyword evidence="1" id="KW-0472">Membrane</keyword>
<evidence type="ECO:0000256" key="1">
    <source>
        <dbReference type="SAM" id="Phobius"/>
    </source>
</evidence>
<sequence length="62" mass="7081">MNKFLSFFKTTSPLILILVSVGIGILAKLIEIKFKNIAMGLQLITFILFIYALKRFGDKIFK</sequence>
<feature type="transmembrane region" description="Helical" evidence="1">
    <location>
        <begin position="12"/>
        <end position="30"/>
    </location>
</feature>
<dbReference type="EMBL" id="JRHH01000003">
    <property type="protein sequence ID" value="KGD68455.1"/>
    <property type="molecule type" value="Genomic_DNA"/>
</dbReference>
<organism evidence="2 3">
    <name type="scientific">Flavobacterium aquatile LMG 4008 = ATCC 11947</name>
    <dbReference type="NCBI Taxonomy" id="1453498"/>
    <lineage>
        <taxon>Bacteria</taxon>
        <taxon>Pseudomonadati</taxon>
        <taxon>Bacteroidota</taxon>
        <taxon>Flavobacteriia</taxon>
        <taxon>Flavobacteriales</taxon>
        <taxon>Flavobacteriaceae</taxon>
        <taxon>Flavobacterium</taxon>
    </lineage>
</organism>
<keyword evidence="3" id="KW-1185">Reference proteome</keyword>
<protein>
    <submittedName>
        <fullName evidence="2">Uncharacterized protein</fullName>
    </submittedName>
</protein>
<dbReference type="Proteomes" id="UP000029554">
    <property type="component" value="Unassembled WGS sequence"/>
</dbReference>
<accession>A0A095V0R8</accession>
<keyword evidence="1" id="KW-1133">Transmembrane helix</keyword>
<evidence type="ECO:0000313" key="2">
    <source>
        <dbReference type="EMBL" id="KGD68455.1"/>
    </source>
</evidence>
<name>A0A095V0R8_9FLAO</name>
<proteinExistence type="predicted"/>
<keyword evidence="1" id="KW-0812">Transmembrane</keyword>
<comment type="caution">
    <text evidence="2">The sequence shown here is derived from an EMBL/GenBank/DDBJ whole genome shotgun (WGS) entry which is preliminary data.</text>
</comment>
<feature type="transmembrane region" description="Helical" evidence="1">
    <location>
        <begin position="36"/>
        <end position="53"/>
    </location>
</feature>
<dbReference type="AlphaFoldDB" id="A0A095V0R8"/>